<sequence>MPTRKEMKRRARRALKRHYIMYVAICLIAAYTGSEFASSLDALDVTPSAGYYETETRLESPSGINEGFADVMFDLLEGDEEDGRTLSEEIKAEEIEESKSGNPALGRTRGVLAGLVNNVTSGSIVVSMLAALHSLTGSENLAILILILLGTAVLFSMWFFFVNIFKVISRRVFLEGRIYEKVPFQRMLFLLRVKKWTKVSCTMFLVSLYQMLWSLTIVGGVIKYFSYYLVPYIAAENPDISPREAINLSRRLMKGRKWECFVFEVSFFPWLLLGVVTLGLTEVLYSNPYRAAAFSEYYADIRAEAKKAHMKGSELLNDTYLYEMPEDELIYLAYEDVISALLRGPKDVLKLSGVRKFFADYLGVLLTNSKKEKEYEQMQARLVKMELLKDAVDRKAYPSRLSAVPEVEKRKRIETIHYLRHYSIWSIILLFFIFSVIGWTWEVSLHLVTDGEFVNRGVLHGPWLPIYGAGGVLILMLLNRLRKRPVLEFVGIVVLCGCVEYTTSLVLEILHDGERWWDYSGYFLNLNGRICAEGLLVFGIGGIAIVYMLAPLLDNQIQRIRSWILIPLCLMLLTGFAVDNIYSAQYPNSGKGITDYEEKAACSQYIYPPYTYL</sequence>
<name>A0ABS2E7S2_9FIRM</name>
<keyword evidence="2" id="KW-1133">Transmembrane helix</keyword>
<feature type="transmembrane region" description="Helical" evidence="2">
    <location>
        <begin position="461"/>
        <end position="479"/>
    </location>
</feature>
<dbReference type="PANTHER" id="PTHR40076:SF1">
    <property type="entry name" value="MEMBRANE PROTEIN"/>
    <property type="match status" value="1"/>
</dbReference>
<evidence type="ECO:0000313" key="4">
    <source>
        <dbReference type="Proteomes" id="UP000716906"/>
    </source>
</evidence>
<dbReference type="Proteomes" id="UP000716906">
    <property type="component" value="Unassembled WGS sequence"/>
</dbReference>
<dbReference type="InterPro" id="IPR010380">
    <property type="entry name" value="DUF975"/>
</dbReference>
<protein>
    <submittedName>
        <fullName evidence="3">DUF975 family protein</fullName>
    </submittedName>
</protein>
<dbReference type="RefSeq" id="WP_205155797.1">
    <property type="nucleotide sequence ID" value="NZ_JACLYY010000004.1"/>
</dbReference>
<gene>
    <name evidence="3" type="ORF">H7U36_06145</name>
</gene>
<dbReference type="EMBL" id="JACLYY010000004">
    <property type="protein sequence ID" value="MBM6737691.1"/>
    <property type="molecule type" value="Genomic_DNA"/>
</dbReference>
<comment type="caution">
    <text evidence="3">The sequence shown here is derived from an EMBL/GenBank/DDBJ whole genome shotgun (WGS) entry which is preliminary data.</text>
</comment>
<feature type="transmembrane region" description="Helical" evidence="2">
    <location>
        <begin position="527"/>
        <end position="550"/>
    </location>
</feature>
<feature type="transmembrane region" description="Helical" evidence="2">
    <location>
        <begin position="486"/>
        <end position="507"/>
    </location>
</feature>
<keyword evidence="1" id="KW-0175">Coiled coil</keyword>
<proteinExistence type="predicted"/>
<feature type="transmembrane region" description="Helical" evidence="2">
    <location>
        <begin position="562"/>
        <end position="582"/>
    </location>
</feature>
<reference evidence="3 4" key="1">
    <citation type="journal article" date="2021" name="Sci. Rep.">
        <title>The distribution of antibiotic resistance genes in chicken gut microbiota commensals.</title>
        <authorList>
            <person name="Juricova H."/>
            <person name="Matiasovicova J."/>
            <person name="Kubasova T."/>
            <person name="Cejkova D."/>
            <person name="Rychlik I."/>
        </authorList>
    </citation>
    <scope>NUCLEOTIDE SEQUENCE [LARGE SCALE GENOMIC DNA]</scope>
    <source>
        <strain evidence="3 4">An773</strain>
    </source>
</reference>
<keyword evidence="2" id="KW-0812">Transmembrane</keyword>
<feature type="transmembrane region" description="Helical" evidence="2">
    <location>
        <begin position="196"/>
        <end position="222"/>
    </location>
</feature>
<dbReference type="PANTHER" id="PTHR40076">
    <property type="entry name" value="MEMBRANE PROTEIN-RELATED"/>
    <property type="match status" value="1"/>
</dbReference>
<evidence type="ECO:0000256" key="1">
    <source>
        <dbReference type="SAM" id="Coils"/>
    </source>
</evidence>
<keyword evidence="4" id="KW-1185">Reference proteome</keyword>
<feature type="transmembrane region" description="Helical" evidence="2">
    <location>
        <begin position="141"/>
        <end position="161"/>
    </location>
</feature>
<organism evidence="3 4">
    <name type="scientific">Faecalicatena fissicatena</name>
    <dbReference type="NCBI Taxonomy" id="290055"/>
    <lineage>
        <taxon>Bacteria</taxon>
        <taxon>Bacillati</taxon>
        <taxon>Bacillota</taxon>
        <taxon>Clostridia</taxon>
        <taxon>Lachnospirales</taxon>
        <taxon>Lachnospiraceae</taxon>
        <taxon>Faecalicatena</taxon>
    </lineage>
</organism>
<evidence type="ECO:0000256" key="2">
    <source>
        <dbReference type="SAM" id="Phobius"/>
    </source>
</evidence>
<feature type="transmembrane region" description="Helical" evidence="2">
    <location>
        <begin position="267"/>
        <end position="285"/>
    </location>
</feature>
<feature type="transmembrane region" description="Helical" evidence="2">
    <location>
        <begin position="419"/>
        <end position="441"/>
    </location>
</feature>
<feature type="coiled-coil region" evidence="1">
    <location>
        <begin position="368"/>
        <end position="395"/>
    </location>
</feature>
<dbReference type="Pfam" id="PF06541">
    <property type="entry name" value="ABC_trans_CmpB"/>
    <property type="match status" value="1"/>
</dbReference>
<dbReference type="InterPro" id="IPR010540">
    <property type="entry name" value="CmpB_TMEM229"/>
</dbReference>
<evidence type="ECO:0000313" key="3">
    <source>
        <dbReference type="EMBL" id="MBM6737691.1"/>
    </source>
</evidence>
<accession>A0ABS2E7S2</accession>
<dbReference type="Pfam" id="PF06161">
    <property type="entry name" value="DUF975"/>
    <property type="match status" value="1"/>
</dbReference>
<keyword evidence="2" id="KW-0472">Membrane</keyword>